<evidence type="ECO:0000259" key="1">
    <source>
        <dbReference type="PROSITE" id="PS51819"/>
    </source>
</evidence>
<proteinExistence type="predicted"/>
<dbReference type="PROSITE" id="PS51819">
    <property type="entry name" value="VOC"/>
    <property type="match status" value="1"/>
</dbReference>
<dbReference type="Gene3D" id="3.10.180.10">
    <property type="entry name" value="2,3-Dihydroxybiphenyl 1,2-Dioxygenase, domain 1"/>
    <property type="match status" value="1"/>
</dbReference>
<feature type="domain" description="VOC" evidence="1">
    <location>
        <begin position="6"/>
        <end position="129"/>
    </location>
</feature>
<dbReference type="AlphaFoldDB" id="A0A3G2LBV2"/>
<gene>
    <name evidence="2" type="ORF">D1013_12725</name>
</gene>
<keyword evidence="3" id="KW-1185">Reference proteome</keyword>
<dbReference type="InterPro" id="IPR037523">
    <property type="entry name" value="VOC_core"/>
</dbReference>
<reference evidence="2 3" key="1">
    <citation type="submission" date="2018-08" db="EMBL/GenBank/DDBJ databases">
        <title>The reduced genetic potential of extracellular carbohydrate catabolism in Euzebyella marina RN62, a Flavobacteriia bacterium isolated from the hadal water.</title>
        <authorList>
            <person name="Xue C."/>
        </authorList>
    </citation>
    <scope>NUCLEOTIDE SEQUENCE [LARGE SCALE GENOMIC DNA]</scope>
    <source>
        <strain evidence="2 3">RN62</strain>
    </source>
</reference>
<accession>A0A3G2LBV2</accession>
<organism evidence="2 3">
    <name type="scientific">Euzebyella marina</name>
    <dbReference type="NCBI Taxonomy" id="1761453"/>
    <lineage>
        <taxon>Bacteria</taxon>
        <taxon>Pseudomonadati</taxon>
        <taxon>Bacteroidota</taxon>
        <taxon>Flavobacteriia</taxon>
        <taxon>Flavobacteriales</taxon>
        <taxon>Flavobacteriaceae</taxon>
        <taxon>Euzebyella</taxon>
    </lineage>
</organism>
<dbReference type="KEGG" id="emar:D1013_12725"/>
<dbReference type="Proteomes" id="UP000276309">
    <property type="component" value="Chromosome"/>
</dbReference>
<name>A0A3G2LBV2_9FLAO</name>
<dbReference type="SUPFAM" id="SSF54593">
    <property type="entry name" value="Glyoxalase/Bleomycin resistance protein/Dihydroxybiphenyl dioxygenase"/>
    <property type="match status" value="1"/>
</dbReference>
<dbReference type="PANTHER" id="PTHR33993:SF2">
    <property type="entry name" value="VOC DOMAIN-CONTAINING PROTEIN"/>
    <property type="match status" value="1"/>
</dbReference>
<dbReference type="InterPro" id="IPR052164">
    <property type="entry name" value="Anthracycline_SecMetBiosynth"/>
</dbReference>
<dbReference type="Pfam" id="PF22677">
    <property type="entry name" value="Ble-like_N"/>
    <property type="match status" value="1"/>
</dbReference>
<dbReference type="RefSeq" id="WP_121850725.1">
    <property type="nucleotide sequence ID" value="NZ_CP032050.1"/>
</dbReference>
<evidence type="ECO:0000313" key="2">
    <source>
        <dbReference type="EMBL" id="AYN69737.1"/>
    </source>
</evidence>
<protein>
    <submittedName>
        <fullName evidence="2">VOC family protein</fullName>
    </submittedName>
</protein>
<dbReference type="CDD" id="cd07247">
    <property type="entry name" value="SgaA_N_like"/>
    <property type="match status" value="1"/>
</dbReference>
<sequence length="130" mass="14385">MEVKNPVGWFEIYVDDIERAQKFYENLLQVKLDNLADPNEQSGEILVMRSFPADMSQHGCSGALVHMPGFKAGANSTVIYFHSDDCAIEEGRIESAGGKIFKNKMSIGEYGFICLGTDTEGNMFGVHSLK</sequence>
<dbReference type="OrthoDB" id="9804235at2"/>
<dbReference type="EMBL" id="CP032050">
    <property type="protein sequence ID" value="AYN69737.1"/>
    <property type="molecule type" value="Genomic_DNA"/>
</dbReference>
<dbReference type="InterPro" id="IPR053863">
    <property type="entry name" value="Glyoxy/Ble-like_N"/>
</dbReference>
<dbReference type="PANTHER" id="PTHR33993">
    <property type="entry name" value="GLYOXALASE-RELATED"/>
    <property type="match status" value="1"/>
</dbReference>
<dbReference type="InterPro" id="IPR029068">
    <property type="entry name" value="Glyas_Bleomycin-R_OHBP_Dase"/>
</dbReference>
<evidence type="ECO:0000313" key="3">
    <source>
        <dbReference type="Proteomes" id="UP000276309"/>
    </source>
</evidence>